<evidence type="ECO:0000256" key="9">
    <source>
        <dbReference type="PROSITE-ProRule" id="PRU00175"/>
    </source>
</evidence>
<dbReference type="PROSITE" id="PS50089">
    <property type="entry name" value="ZF_RING_2"/>
    <property type="match status" value="1"/>
</dbReference>
<dbReference type="GO" id="GO:0008270">
    <property type="term" value="F:zinc ion binding"/>
    <property type="evidence" value="ECO:0007669"/>
    <property type="project" value="UniProtKB-KW"/>
</dbReference>
<protein>
    <recommendedName>
        <fullName evidence="2">RBR-type E3 ubiquitin transferase</fullName>
        <ecNumber evidence="2">2.3.2.31</ecNumber>
    </recommendedName>
</protein>
<dbReference type="Pfam" id="PF01485">
    <property type="entry name" value="IBR"/>
    <property type="match status" value="1"/>
</dbReference>
<dbReference type="GO" id="GO:0061630">
    <property type="term" value="F:ubiquitin protein ligase activity"/>
    <property type="evidence" value="ECO:0007669"/>
    <property type="project" value="UniProtKB-EC"/>
</dbReference>
<name>A0A7I8V7Y0_9ANNE</name>
<proteinExistence type="predicted"/>
<dbReference type="InterPro" id="IPR001841">
    <property type="entry name" value="Znf_RING"/>
</dbReference>
<keyword evidence="4" id="KW-0479">Metal-binding</keyword>
<dbReference type="CDD" id="cd20335">
    <property type="entry name" value="BRcat_RBR"/>
    <property type="match status" value="1"/>
</dbReference>
<dbReference type="InterPro" id="IPR031127">
    <property type="entry name" value="E3_UB_ligase_RBR"/>
</dbReference>
<keyword evidence="7" id="KW-0833">Ubl conjugation pathway</keyword>
<dbReference type="GO" id="GO:0016567">
    <property type="term" value="P:protein ubiquitination"/>
    <property type="evidence" value="ECO:0007669"/>
    <property type="project" value="InterPro"/>
</dbReference>
<keyword evidence="5" id="KW-0677">Repeat</keyword>
<evidence type="ECO:0000259" key="10">
    <source>
        <dbReference type="PROSITE" id="PS50089"/>
    </source>
</evidence>
<evidence type="ECO:0000256" key="5">
    <source>
        <dbReference type="ARBA" id="ARBA00022737"/>
    </source>
</evidence>
<evidence type="ECO:0000256" key="3">
    <source>
        <dbReference type="ARBA" id="ARBA00022679"/>
    </source>
</evidence>
<sequence length="857" mass="99580">MERTKEKTKEMSKWRPNLKTFIEEGIDKGLAYEAAIAASIIYNNIGVNDFFLKDWNVLKTLINQDDYGILTAVKMFIELKDSSYYLYDKTINIQTVEKINSGIERISTNTGRDLHPIKDVEGKLSTEKLGSLIFHHCCKDVYVHIGKNYYMNAKTSDTVEIRDEVLTPEFISFPLTCKTPIRVESKWIQDELISNDIIRQDDIDMIKDEFEPLQLKDFGEKAVGGKLCSLLNSFYSKEKLEKECSQVCGSRQVIWFGQAKFKCPKNYHSILKEFLEGKLREIGKISSFGLTFMTLSPDIDVCQKHGFEPLEAVVEGDFYSIRLLVDKATACLYNPTTEKVKEKLNKIFGNVTFIHSNEYSIDDILENDQEELEWGFAQFESKCSPINNQSEIMGMRVIKEKYIDPIKYLSERNHISIKEKLYSYKDNILSINKELFSFIKTFLKDALFKVQNEDFFNEGNFLVRDNAEIEIIINNPKFVSMRDVFTKLIPLIKPDTCKIYNSLFPLESMKIKLNNWLKKMFNTYTTYHDNLWYVYGSRSVKKKVIKYLYRYEAEEVKQYHRINLELLDTNNRENLRKIQKVTQEIDDGYFEESHLVVLCNLDLVCQIQDIVLYSERTVIGEGLNCFSHLVDIIDIESVDSHTDRLDWNDESKCDECVVCFQVPNQSTRLINCGHSYCTGCFKQQLNVNITQSLKLPITCAGCDESINNLEIVYSEKKQQFRVQGEIYKILVQKFKEFTFCPGLKCSNGLVYSKGKTPMQCISCKCEVCSNCKELHLEGEDCFSQRQMFQREYKLWCLGDIVNRKICPSCSYGIEKEGGCNLVWCRSCSKSICWYCLDFFENKHLCYSHLSTMHGGYA</sequence>
<evidence type="ECO:0000256" key="4">
    <source>
        <dbReference type="ARBA" id="ARBA00022723"/>
    </source>
</evidence>
<evidence type="ECO:0000256" key="8">
    <source>
        <dbReference type="ARBA" id="ARBA00022833"/>
    </source>
</evidence>
<dbReference type="InterPro" id="IPR013083">
    <property type="entry name" value="Znf_RING/FYVE/PHD"/>
</dbReference>
<dbReference type="OrthoDB" id="9991211at2759"/>
<dbReference type="PROSITE" id="PS51873">
    <property type="entry name" value="TRIAD"/>
    <property type="match status" value="1"/>
</dbReference>
<dbReference type="SMART" id="SM00184">
    <property type="entry name" value="RING"/>
    <property type="match status" value="1"/>
</dbReference>
<evidence type="ECO:0000256" key="2">
    <source>
        <dbReference type="ARBA" id="ARBA00012251"/>
    </source>
</evidence>
<evidence type="ECO:0000313" key="13">
    <source>
        <dbReference type="Proteomes" id="UP000549394"/>
    </source>
</evidence>
<feature type="domain" description="RING-type" evidence="11">
    <location>
        <begin position="652"/>
        <end position="852"/>
    </location>
</feature>
<comment type="catalytic activity">
    <reaction evidence="1">
        <text>[E2 ubiquitin-conjugating enzyme]-S-ubiquitinyl-L-cysteine + [acceptor protein]-L-lysine = [E2 ubiquitin-conjugating enzyme]-L-cysteine + [acceptor protein]-N(6)-ubiquitinyl-L-lysine.</text>
        <dbReference type="EC" id="2.3.2.31"/>
    </reaction>
</comment>
<reference evidence="12 13" key="1">
    <citation type="submission" date="2020-08" db="EMBL/GenBank/DDBJ databases">
        <authorList>
            <person name="Hejnol A."/>
        </authorList>
    </citation>
    <scope>NUCLEOTIDE SEQUENCE [LARGE SCALE GENOMIC DNA]</scope>
</reference>
<feature type="domain" description="RING-type" evidence="10">
    <location>
        <begin position="656"/>
        <end position="703"/>
    </location>
</feature>
<organism evidence="12 13">
    <name type="scientific">Dimorphilus gyrociliatus</name>
    <dbReference type="NCBI Taxonomy" id="2664684"/>
    <lineage>
        <taxon>Eukaryota</taxon>
        <taxon>Metazoa</taxon>
        <taxon>Spiralia</taxon>
        <taxon>Lophotrochozoa</taxon>
        <taxon>Annelida</taxon>
        <taxon>Polychaeta</taxon>
        <taxon>Polychaeta incertae sedis</taxon>
        <taxon>Dinophilidae</taxon>
        <taxon>Dimorphilus</taxon>
    </lineage>
</organism>
<keyword evidence="13" id="KW-1185">Reference proteome</keyword>
<evidence type="ECO:0000256" key="7">
    <source>
        <dbReference type="ARBA" id="ARBA00022786"/>
    </source>
</evidence>
<comment type="caution">
    <text evidence="12">The sequence shown here is derived from an EMBL/GenBank/DDBJ whole genome shotgun (WGS) entry which is preliminary data.</text>
</comment>
<dbReference type="PANTHER" id="PTHR11685">
    <property type="entry name" value="RBR FAMILY RING FINGER AND IBR DOMAIN-CONTAINING"/>
    <property type="match status" value="1"/>
</dbReference>
<dbReference type="Gene3D" id="1.20.120.1750">
    <property type="match status" value="1"/>
</dbReference>
<evidence type="ECO:0000256" key="6">
    <source>
        <dbReference type="ARBA" id="ARBA00022771"/>
    </source>
</evidence>
<dbReference type="Pfam" id="PF22191">
    <property type="entry name" value="IBR_1"/>
    <property type="match status" value="1"/>
</dbReference>
<dbReference type="EC" id="2.3.2.31" evidence="2"/>
<evidence type="ECO:0000256" key="1">
    <source>
        <dbReference type="ARBA" id="ARBA00001798"/>
    </source>
</evidence>
<accession>A0A7I8V7Y0</accession>
<keyword evidence="6 9" id="KW-0863">Zinc-finger</keyword>
<gene>
    <name evidence="12" type="ORF">DGYR_LOCUS77</name>
</gene>
<evidence type="ECO:0000259" key="11">
    <source>
        <dbReference type="PROSITE" id="PS51873"/>
    </source>
</evidence>
<dbReference type="InterPro" id="IPR044066">
    <property type="entry name" value="TRIAD_supradom"/>
</dbReference>
<keyword evidence="3" id="KW-0808">Transferase</keyword>
<dbReference type="InterPro" id="IPR002867">
    <property type="entry name" value="IBR_dom"/>
</dbReference>
<dbReference type="Proteomes" id="UP000549394">
    <property type="component" value="Unassembled WGS sequence"/>
</dbReference>
<dbReference type="Gene3D" id="3.30.40.10">
    <property type="entry name" value="Zinc/RING finger domain, C3HC4 (zinc finger)"/>
    <property type="match status" value="1"/>
</dbReference>
<keyword evidence="8" id="KW-0862">Zinc</keyword>
<evidence type="ECO:0000313" key="12">
    <source>
        <dbReference type="EMBL" id="CAD5110713.1"/>
    </source>
</evidence>
<dbReference type="EMBL" id="CAJFCJ010000001">
    <property type="protein sequence ID" value="CAD5110713.1"/>
    <property type="molecule type" value="Genomic_DNA"/>
</dbReference>
<dbReference type="SUPFAM" id="SSF57850">
    <property type="entry name" value="RING/U-box"/>
    <property type="match status" value="3"/>
</dbReference>
<dbReference type="AlphaFoldDB" id="A0A7I8V7Y0"/>